<dbReference type="InterPro" id="IPR000866">
    <property type="entry name" value="AhpC/TSA"/>
</dbReference>
<evidence type="ECO:0000256" key="11">
    <source>
        <dbReference type="ARBA" id="ARBA00042639"/>
    </source>
</evidence>
<dbReference type="PANTHER" id="PTHR42801">
    <property type="entry name" value="THIOREDOXIN-DEPENDENT PEROXIDE REDUCTASE"/>
    <property type="match status" value="1"/>
</dbReference>
<dbReference type="Gene3D" id="3.40.30.10">
    <property type="entry name" value="Glutaredoxin"/>
    <property type="match status" value="1"/>
</dbReference>
<protein>
    <recommendedName>
        <fullName evidence="3">thioredoxin-dependent peroxiredoxin</fullName>
        <ecNumber evidence="3">1.11.1.24</ecNumber>
    </recommendedName>
    <alternativeName>
        <fullName evidence="9">Thioredoxin peroxidase</fullName>
    </alternativeName>
    <alternativeName>
        <fullName evidence="11">Thioredoxin-dependent peroxiredoxin Bcp</fullName>
    </alternativeName>
</protein>
<dbReference type="PROSITE" id="PS51352">
    <property type="entry name" value="THIOREDOXIN_2"/>
    <property type="match status" value="1"/>
</dbReference>
<evidence type="ECO:0000256" key="6">
    <source>
        <dbReference type="ARBA" id="ARBA00023002"/>
    </source>
</evidence>
<organism evidence="15 16">
    <name type="scientific">Turicimonas muris</name>
    <dbReference type="NCBI Taxonomy" id="1796652"/>
    <lineage>
        <taxon>Bacteria</taxon>
        <taxon>Pseudomonadati</taxon>
        <taxon>Pseudomonadota</taxon>
        <taxon>Betaproteobacteria</taxon>
        <taxon>Burkholderiales</taxon>
        <taxon>Sutterellaceae</taxon>
        <taxon>Turicimonas</taxon>
    </lineage>
</organism>
<gene>
    <name evidence="15" type="ORF">ADH67_11760</name>
</gene>
<keyword evidence="5" id="KW-0049">Antioxidant</keyword>
<dbReference type="InterPro" id="IPR050924">
    <property type="entry name" value="Peroxiredoxin_BCP/PrxQ"/>
</dbReference>
<dbReference type="GeneID" id="78361243"/>
<reference evidence="16" key="1">
    <citation type="submission" date="2017-05" db="EMBL/GenBank/DDBJ databases">
        <title>Improved OligoMM genomes.</title>
        <authorList>
            <person name="Garzetti D."/>
        </authorList>
    </citation>
    <scope>NUCLEOTIDE SEQUENCE [LARGE SCALE GENOMIC DNA]</scope>
    <source>
        <strain evidence="16">YL45</strain>
    </source>
</reference>
<evidence type="ECO:0000256" key="9">
    <source>
        <dbReference type="ARBA" id="ARBA00032824"/>
    </source>
</evidence>
<keyword evidence="6" id="KW-0560">Oxidoreductase</keyword>
<dbReference type="FunFam" id="3.40.30.10:FF:000007">
    <property type="entry name" value="Thioredoxin-dependent thiol peroxidase"/>
    <property type="match status" value="1"/>
</dbReference>
<dbReference type="GO" id="GO:0034599">
    <property type="term" value="P:cellular response to oxidative stress"/>
    <property type="evidence" value="ECO:0007669"/>
    <property type="project" value="TreeGrafter"/>
</dbReference>
<accession>A0A227KD36</accession>
<comment type="function">
    <text evidence="1">Thiol-specific peroxidase that catalyzes the reduction of hydrogen peroxide and organic hydroperoxides to water and alcohols, respectively. Plays a role in cell protection against oxidative stress by detoxifying peroxides and as sensor of hydrogen peroxide-mediated signaling events.</text>
</comment>
<comment type="subunit">
    <text evidence="2">Monomer.</text>
</comment>
<evidence type="ECO:0000313" key="16">
    <source>
        <dbReference type="Proteomes" id="UP000214610"/>
    </source>
</evidence>
<evidence type="ECO:0000256" key="3">
    <source>
        <dbReference type="ARBA" id="ARBA00013017"/>
    </source>
</evidence>
<name>A0A227KD36_9BURK</name>
<proteinExistence type="inferred from homology"/>
<sequence>MNRAVVGEKAPDFTLSTDTGSELSLADLLGKKVVLYFYPKDNTSGCTFEALSFKDNLKKFTDSGYVVLGVSRDSVASHAKFKLNKELPFTLLSDPTEFVCKEYGVLKMKNMYGKKYLGIERSTFVINELGILTHEYRKVNSKTHVDQLVKDLSI</sequence>
<evidence type="ECO:0000256" key="5">
    <source>
        <dbReference type="ARBA" id="ARBA00022862"/>
    </source>
</evidence>
<dbReference type="CDD" id="cd03017">
    <property type="entry name" value="PRX_BCP"/>
    <property type="match status" value="1"/>
</dbReference>
<evidence type="ECO:0000256" key="12">
    <source>
        <dbReference type="ARBA" id="ARBA00049091"/>
    </source>
</evidence>
<dbReference type="InterPro" id="IPR036249">
    <property type="entry name" value="Thioredoxin-like_sf"/>
</dbReference>
<keyword evidence="7" id="KW-1015">Disulfide bond</keyword>
<keyword evidence="8" id="KW-0676">Redox-active center</keyword>
<evidence type="ECO:0000256" key="13">
    <source>
        <dbReference type="PIRSR" id="PIRSR000239-1"/>
    </source>
</evidence>
<evidence type="ECO:0000259" key="14">
    <source>
        <dbReference type="PROSITE" id="PS51352"/>
    </source>
</evidence>
<dbReference type="AlphaFoldDB" id="A0A227KD36"/>
<evidence type="ECO:0000256" key="7">
    <source>
        <dbReference type="ARBA" id="ARBA00023157"/>
    </source>
</evidence>
<evidence type="ECO:0000256" key="4">
    <source>
        <dbReference type="ARBA" id="ARBA00022559"/>
    </source>
</evidence>
<dbReference type="InterPro" id="IPR024706">
    <property type="entry name" value="Peroxiredoxin_AhpC-typ"/>
</dbReference>
<dbReference type="GO" id="GO:0045454">
    <property type="term" value="P:cell redox homeostasis"/>
    <property type="evidence" value="ECO:0007669"/>
    <property type="project" value="TreeGrafter"/>
</dbReference>
<evidence type="ECO:0000256" key="1">
    <source>
        <dbReference type="ARBA" id="ARBA00003330"/>
    </source>
</evidence>
<dbReference type="PANTHER" id="PTHR42801:SF4">
    <property type="entry name" value="AHPC_TSA FAMILY PROTEIN"/>
    <property type="match status" value="1"/>
</dbReference>
<dbReference type="InterPro" id="IPR013766">
    <property type="entry name" value="Thioredoxin_domain"/>
</dbReference>
<dbReference type="GO" id="GO:0008379">
    <property type="term" value="F:thioredoxin peroxidase activity"/>
    <property type="evidence" value="ECO:0007669"/>
    <property type="project" value="TreeGrafter"/>
</dbReference>
<dbReference type="Pfam" id="PF00578">
    <property type="entry name" value="AhpC-TSA"/>
    <property type="match status" value="1"/>
</dbReference>
<dbReference type="RefSeq" id="WP_066595707.1">
    <property type="nucleotide sequence ID" value="NZ_CAJTBZ010000025.1"/>
</dbReference>
<keyword evidence="4" id="KW-0575">Peroxidase</keyword>
<dbReference type="EMBL" id="NHMP01000010">
    <property type="protein sequence ID" value="OXE44575.1"/>
    <property type="molecule type" value="Genomic_DNA"/>
</dbReference>
<keyword evidence="16" id="KW-1185">Reference proteome</keyword>
<evidence type="ECO:0000256" key="2">
    <source>
        <dbReference type="ARBA" id="ARBA00011245"/>
    </source>
</evidence>
<dbReference type="Proteomes" id="UP000214610">
    <property type="component" value="Unassembled WGS sequence"/>
</dbReference>
<dbReference type="SUPFAM" id="SSF52833">
    <property type="entry name" value="Thioredoxin-like"/>
    <property type="match status" value="1"/>
</dbReference>
<feature type="active site" description="Cysteine sulfenic acid (-SOH) intermediate; for peroxidase activity" evidence="13">
    <location>
        <position position="46"/>
    </location>
</feature>
<comment type="caution">
    <text evidence="15">The sequence shown here is derived from an EMBL/GenBank/DDBJ whole genome shotgun (WGS) entry which is preliminary data.</text>
</comment>
<dbReference type="EC" id="1.11.1.24" evidence="3"/>
<comment type="catalytic activity">
    <reaction evidence="12">
        <text>a hydroperoxide + [thioredoxin]-dithiol = an alcohol + [thioredoxin]-disulfide + H2O</text>
        <dbReference type="Rhea" id="RHEA:62620"/>
        <dbReference type="Rhea" id="RHEA-COMP:10698"/>
        <dbReference type="Rhea" id="RHEA-COMP:10700"/>
        <dbReference type="ChEBI" id="CHEBI:15377"/>
        <dbReference type="ChEBI" id="CHEBI:29950"/>
        <dbReference type="ChEBI" id="CHEBI:30879"/>
        <dbReference type="ChEBI" id="CHEBI:35924"/>
        <dbReference type="ChEBI" id="CHEBI:50058"/>
        <dbReference type="EC" id="1.11.1.24"/>
    </reaction>
</comment>
<comment type="similarity">
    <text evidence="10">Belongs to the peroxiredoxin family. BCP/PrxQ subfamily.</text>
</comment>
<evidence type="ECO:0000256" key="8">
    <source>
        <dbReference type="ARBA" id="ARBA00023284"/>
    </source>
</evidence>
<dbReference type="PIRSF" id="PIRSF000239">
    <property type="entry name" value="AHPC"/>
    <property type="match status" value="1"/>
</dbReference>
<evidence type="ECO:0000313" key="15">
    <source>
        <dbReference type="EMBL" id="OXE44575.1"/>
    </source>
</evidence>
<feature type="domain" description="Thioredoxin" evidence="14">
    <location>
        <begin position="4"/>
        <end position="154"/>
    </location>
</feature>
<evidence type="ECO:0000256" key="10">
    <source>
        <dbReference type="ARBA" id="ARBA00038489"/>
    </source>
</evidence>
<dbReference type="GO" id="GO:0005737">
    <property type="term" value="C:cytoplasm"/>
    <property type="evidence" value="ECO:0007669"/>
    <property type="project" value="TreeGrafter"/>
</dbReference>